<dbReference type="Proteomes" id="UP000498740">
    <property type="component" value="Unassembled WGS sequence"/>
</dbReference>
<evidence type="ECO:0000313" key="4">
    <source>
        <dbReference type="Proteomes" id="UP000498740"/>
    </source>
</evidence>
<protein>
    <recommendedName>
        <fullName evidence="5">DUF262 domain-containing protein</fullName>
    </recommendedName>
</protein>
<dbReference type="EMBL" id="BLWD01000003">
    <property type="protein sequence ID" value="GFN09756.1"/>
    <property type="molecule type" value="Genomic_DNA"/>
</dbReference>
<proteinExistence type="predicted"/>
<dbReference type="PANTHER" id="PTHR35149">
    <property type="entry name" value="SLL5132 PROTEIN"/>
    <property type="match status" value="1"/>
</dbReference>
<dbReference type="AlphaFoldDB" id="A0A7J0D4W6"/>
<sequence length="557" mass="63835">MQQLEAQEVSLHKVFSSDYDFRIPDYQRPYAWDVEQAVQLLTDLEESLERGTGEPYFLGSVVLVKAKGDAPAEVIDGQQRLTTLTILFALLRDLTEDVDLRSDLDRLVTEPGNKVRRLAPKPRLTLRMRDAGFFQQYIQTREGTEALRSLKEGSLPTDAQKAVLRNAAALHAILVEWSEARRLDLVQMLGERTFLVVVSTPDLDSAHRIFSVMNSRGMDLSPTDIFKSHIIGALDEVASEQCARKWEDAEEALGRDDFADLFLHLRMVFAMKRAERELLKEFPEQVLSRYLPGKAEAFVTEVVVPYADAYVQIRDARYTAASGAEQVNAWFKRLQQIDNNDWRPAALWALRTHGHDPAWLDRFFGALERLAASMFIRRVYTTPRVTRYADLLRELDAGKGLDAPSFALTDEERTETLARLEGDIYLVTRTRKYILLRLDEMLAGKPGVSYDHALITVEHVLPQNPKAGARWLRDFTEKQRGQWTHRLGNLVLLNRTKNAYAQNYDFTEKKTKYFTGRHGVSTFALTSQVLQHETWVPELLQKRQLRLVGLLADEWDL</sequence>
<evidence type="ECO:0000313" key="3">
    <source>
        <dbReference type="EMBL" id="GFN09756.1"/>
    </source>
</evidence>
<evidence type="ECO:0000259" key="2">
    <source>
        <dbReference type="Pfam" id="PF07510"/>
    </source>
</evidence>
<comment type="caution">
    <text evidence="3">The sequence shown here is derived from an EMBL/GenBank/DDBJ whole genome shotgun (WGS) entry which is preliminary data.</text>
</comment>
<dbReference type="Pfam" id="PF07510">
    <property type="entry name" value="GmrSD_C"/>
    <property type="match status" value="1"/>
</dbReference>
<feature type="domain" description="GmrSD restriction endonucleases C-terminal" evidence="2">
    <location>
        <begin position="427"/>
        <end position="548"/>
    </location>
</feature>
<dbReference type="RefSeq" id="WP_190167832.1">
    <property type="nucleotide sequence ID" value="NZ_BMUG01000016.1"/>
</dbReference>
<accession>A0A7J0D4W6</accession>
<dbReference type="Pfam" id="PF03235">
    <property type="entry name" value="GmrSD_N"/>
    <property type="match status" value="1"/>
</dbReference>
<name>A0A7J0D4W6_STRMI</name>
<evidence type="ECO:0000259" key="1">
    <source>
        <dbReference type="Pfam" id="PF03235"/>
    </source>
</evidence>
<dbReference type="InterPro" id="IPR004919">
    <property type="entry name" value="GmrSD_N"/>
</dbReference>
<dbReference type="PANTHER" id="PTHR35149:SF2">
    <property type="entry name" value="DUF262 DOMAIN-CONTAINING PROTEIN"/>
    <property type="match status" value="1"/>
</dbReference>
<organism evidence="3 4">
    <name type="scientific">Streptomyces microflavus</name>
    <name type="common">Streptomyces lipmanii</name>
    <dbReference type="NCBI Taxonomy" id="1919"/>
    <lineage>
        <taxon>Bacteria</taxon>
        <taxon>Bacillati</taxon>
        <taxon>Actinomycetota</taxon>
        <taxon>Actinomycetes</taxon>
        <taxon>Kitasatosporales</taxon>
        <taxon>Streptomycetaceae</taxon>
        <taxon>Streptomyces</taxon>
    </lineage>
</organism>
<reference evidence="3 4" key="1">
    <citation type="submission" date="2020-05" db="EMBL/GenBank/DDBJ databases">
        <title>Whole genome shotgun sequence of Streptomyces microflavus NBRC 13062.</title>
        <authorList>
            <person name="Komaki H."/>
            <person name="Tamura T."/>
        </authorList>
    </citation>
    <scope>NUCLEOTIDE SEQUENCE [LARGE SCALE GENOMIC DNA]</scope>
    <source>
        <strain evidence="3 4">NBRC 13062</strain>
    </source>
</reference>
<gene>
    <name evidence="3" type="ORF">Smic_83120</name>
</gene>
<evidence type="ECO:0008006" key="5">
    <source>
        <dbReference type="Google" id="ProtNLM"/>
    </source>
</evidence>
<dbReference type="InterPro" id="IPR011089">
    <property type="entry name" value="GmrSD_C"/>
</dbReference>
<feature type="domain" description="GmrSD restriction endonucleases N-terminal" evidence="1">
    <location>
        <begin position="12"/>
        <end position="230"/>
    </location>
</feature>